<dbReference type="PIRSF" id="PIRSF000876">
    <property type="entry name" value="RR_chemtxs_CheB"/>
    <property type="match status" value="1"/>
</dbReference>
<evidence type="ECO:0000256" key="1">
    <source>
        <dbReference type="ARBA" id="ARBA00022801"/>
    </source>
</evidence>
<dbReference type="Pfam" id="PF00072">
    <property type="entry name" value="Response_reg"/>
    <property type="match status" value="1"/>
</dbReference>
<dbReference type="InterPro" id="IPR001789">
    <property type="entry name" value="Sig_transdc_resp-reg_receiver"/>
</dbReference>
<dbReference type="Proteomes" id="UP000464378">
    <property type="component" value="Chromosome"/>
</dbReference>
<proteinExistence type="inferred from homology"/>
<dbReference type="Gene3D" id="3.40.50.2300">
    <property type="match status" value="1"/>
</dbReference>
<dbReference type="GO" id="GO:0050568">
    <property type="term" value="F:protein-glutamine glutaminase activity"/>
    <property type="evidence" value="ECO:0007669"/>
    <property type="project" value="UniProtKB-UniRule"/>
</dbReference>
<dbReference type="InterPro" id="IPR008248">
    <property type="entry name" value="CheB-like"/>
</dbReference>
<comment type="catalytic activity">
    <reaction evidence="2 3">
        <text>[protein]-L-glutamate 5-O-methyl ester + H2O = L-glutamyl-[protein] + methanol + H(+)</text>
        <dbReference type="Rhea" id="RHEA:23236"/>
        <dbReference type="Rhea" id="RHEA-COMP:10208"/>
        <dbReference type="Rhea" id="RHEA-COMP:10311"/>
        <dbReference type="ChEBI" id="CHEBI:15377"/>
        <dbReference type="ChEBI" id="CHEBI:15378"/>
        <dbReference type="ChEBI" id="CHEBI:17790"/>
        <dbReference type="ChEBI" id="CHEBI:29973"/>
        <dbReference type="ChEBI" id="CHEBI:82795"/>
        <dbReference type="EC" id="3.1.1.61"/>
    </reaction>
</comment>
<dbReference type="AlphaFoldDB" id="A0A6C2YMA0"/>
<evidence type="ECO:0000256" key="5">
    <source>
        <dbReference type="PROSITE-ProRule" id="PRU00169"/>
    </source>
</evidence>
<dbReference type="GO" id="GO:0000156">
    <property type="term" value="F:phosphorelay response regulator activity"/>
    <property type="evidence" value="ECO:0007669"/>
    <property type="project" value="InterPro"/>
</dbReference>
<dbReference type="InterPro" id="IPR035909">
    <property type="entry name" value="CheB_C"/>
</dbReference>
<keyword evidence="3 4" id="KW-0145">Chemotaxis</keyword>
<dbReference type="Gene3D" id="3.40.50.180">
    <property type="entry name" value="Methylesterase CheB, C-terminal domain"/>
    <property type="match status" value="1"/>
</dbReference>
<sequence length="359" mass="38300">MAELGRILLVDDSRVFLSVLRTALSEIPGIEVIGSAPDGETAVNLFRTLKPNLVTLDVEMPGMGGMAALEVMHQQNLTRPKHEQTGIIMVSSLTGWGASTTVRALQAGAFDFITKPNFPNPEENIRQLRQQLQTKIRLFLLQRAPGNSPTTVAPPKPLPSIPPRAIEIVVVAASTGGPRALEQFLPEFSRRCRQPIFIVQHLPASFTASLAENLNRICARPVMEATNGTPVDPQGIYIAPGGFHLLLRREGTQLVTVLNQHPPENLCRPAADVLFRSAASVCDGRVLAIVLTGMGNDGTRGASTIKRAGGVILVQDEASSIVWGMPGSIASAGGADAVVPIGEMATFAGRLLTDSEGFR</sequence>
<keyword evidence="9" id="KW-1185">Reference proteome</keyword>
<evidence type="ECO:0000259" key="6">
    <source>
        <dbReference type="PROSITE" id="PS50110"/>
    </source>
</evidence>
<dbReference type="CDD" id="cd16432">
    <property type="entry name" value="CheB_Rec"/>
    <property type="match status" value="1"/>
</dbReference>
<dbReference type="FunCoup" id="A0A6C2YMA0">
    <property type="interactions" value="221"/>
</dbReference>
<keyword evidence="3 5" id="KW-0597">Phosphoprotein</keyword>
<dbReference type="NCBIfam" id="NF001965">
    <property type="entry name" value="PRK00742.1"/>
    <property type="match status" value="1"/>
</dbReference>
<comment type="similarity">
    <text evidence="3">Belongs to the CheB family.</text>
</comment>
<comment type="function">
    <text evidence="3">Involved in chemotaxis. Part of a chemotaxis signal transduction system that modulates chemotaxis in response to various stimuli. Catalyzes the demethylation of specific methylglutamate residues introduced into the chemoreceptors (methyl-accepting chemotaxis proteins or MCP) by CheR. Also mediates the irreversible deamidation of specific glutamine residues to glutamic acid.</text>
</comment>
<keyword evidence="1 3" id="KW-0378">Hydrolase</keyword>
<dbReference type="PROSITE" id="PS50122">
    <property type="entry name" value="CHEB"/>
    <property type="match status" value="1"/>
</dbReference>
<dbReference type="SUPFAM" id="SSF52738">
    <property type="entry name" value="Methylesterase CheB, C-terminal domain"/>
    <property type="match status" value="1"/>
</dbReference>
<dbReference type="EC" id="3.1.1.61" evidence="3"/>
<dbReference type="PROSITE" id="PS50110">
    <property type="entry name" value="RESPONSE_REGULATORY"/>
    <property type="match status" value="1"/>
</dbReference>
<comment type="PTM">
    <text evidence="3">Phosphorylated by CheA. Phosphorylation of the N-terminal regulatory domain activates the methylesterase activity.</text>
</comment>
<accession>A0A6C2YMA0</accession>
<dbReference type="Pfam" id="PF01339">
    <property type="entry name" value="CheB_methylest"/>
    <property type="match status" value="1"/>
</dbReference>
<dbReference type="InterPro" id="IPR011006">
    <property type="entry name" value="CheY-like_superfamily"/>
</dbReference>
<dbReference type="CDD" id="cd17541">
    <property type="entry name" value="REC_CheB-like"/>
    <property type="match status" value="1"/>
</dbReference>
<dbReference type="EMBL" id="LR586016">
    <property type="protein sequence ID" value="VIP02253.1"/>
    <property type="molecule type" value="Genomic_DNA"/>
</dbReference>
<dbReference type="EC" id="3.5.1.44" evidence="3"/>
<gene>
    <name evidence="3" type="primary">cheB</name>
    <name evidence="8" type="ORF">GMBLW1_17070</name>
</gene>
<feature type="active site" evidence="3 4">
    <location>
        <position position="201"/>
    </location>
</feature>
<evidence type="ECO:0000313" key="8">
    <source>
        <dbReference type="EMBL" id="VIP02253.1"/>
    </source>
</evidence>
<dbReference type="GO" id="GO:0006935">
    <property type="term" value="P:chemotaxis"/>
    <property type="evidence" value="ECO:0007669"/>
    <property type="project" value="UniProtKB-UniRule"/>
</dbReference>
<reference evidence="8" key="1">
    <citation type="submission" date="2019-04" db="EMBL/GenBank/DDBJ databases">
        <authorList>
            <consortium name="Science for Life Laboratories"/>
        </authorList>
    </citation>
    <scope>NUCLEOTIDE SEQUENCE</scope>
    <source>
        <strain evidence="8">MBLW1</strain>
    </source>
</reference>
<keyword evidence="3" id="KW-0963">Cytoplasm</keyword>
<feature type="domain" description="Response regulatory" evidence="6">
    <location>
        <begin position="6"/>
        <end position="130"/>
    </location>
</feature>
<dbReference type="PANTHER" id="PTHR42872:SF3">
    <property type="entry name" value="PROTEIN-GLUTAMATE METHYLESTERASE_PROTEIN-GLUTAMINE GLUTAMINASE 1"/>
    <property type="match status" value="1"/>
</dbReference>
<feature type="modified residue" description="4-aspartylphosphate" evidence="3 5">
    <location>
        <position position="57"/>
    </location>
</feature>
<evidence type="ECO:0000256" key="2">
    <source>
        <dbReference type="ARBA" id="ARBA00048267"/>
    </source>
</evidence>
<dbReference type="PANTHER" id="PTHR42872">
    <property type="entry name" value="PROTEIN-GLUTAMATE METHYLESTERASE/PROTEIN-GLUTAMINE GLUTAMINASE"/>
    <property type="match status" value="1"/>
</dbReference>
<name>A0A6C2YMA0_9BACT</name>
<feature type="active site" evidence="3 4">
    <location>
        <position position="297"/>
    </location>
</feature>
<comment type="domain">
    <text evidence="3">Contains a C-terminal catalytic domain, and an N-terminal region which modulates catalytic activity.</text>
</comment>
<dbReference type="GO" id="GO:0005737">
    <property type="term" value="C:cytoplasm"/>
    <property type="evidence" value="ECO:0007669"/>
    <property type="project" value="UniProtKB-SubCell"/>
</dbReference>
<dbReference type="InterPro" id="IPR000673">
    <property type="entry name" value="Sig_transdc_resp-reg_Me-estase"/>
</dbReference>
<evidence type="ECO:0000256" key="4">
    <source>
        <dbReference type="PROSITE-ProRule" id="PRU00050"/>
    </source>
</evidence>
<comment type="catalytic activity">
    <reaction evidence="3">
        <text>L-glutaminyl-[protein] + H2O = L-glutamyl-[protein] + NH4(+)</text>
        <dbReference type="Rhea" id="RHEA:16441"/>
        <dbReference type="Rhea" id="RHEA-COMP:10207"/>
        <dbReference type="Rhea" id="RHEA-COMP:10208"/>
        <dbReference type="ChEBI" id="CHEBI:15377"/>
        <dbReference type="ChEBI" id="CHEBI:28938"/>
        <dbReference type="ChEBI" id="CHEBI:29973"/>
        <dbReference type="ChEBI" id="CHEBI:30011"/>
        <dbReference type="EC" id="3.5.1.44"/>
    </reaction>
</comment>
<dbReference type="EMBL" id="LR593887">
    <property type="protein sequence ID" value="VTS00846.1"/>
    <property type="molecule type" value="Genomic_DNA"/>
</dbReference>
<dbReference type="GO" id="GO:0008984">
    <property type="term" value="F:protein-glutamate methylesterase activity"/>
    <property type="evidence" value="ECO:0007669"/>
    <property type="project" value="UniProtKB-UniRule"/>
</dbReference>
<dbReference type="SMART" id="SM00448">
    <property type="entry name" value="REC"/>
    <property type="match status" value="1"/>
</dbReference>
<feature type="active site" evidence="3 4">
    <location>
        <position position="174"/>
    </location>
</feature>
<dbReference type="SUPFAM" id="SSF52172">
    <property type="entry name" value="CheY-like"/>
    <property type="match status" value="1"/>
</dbReference>
<organism evidence="8">
    <name type="scientific">Tuwongella immobilis</name>
    <dbReference type="NCBI Taxonomy" id="692036"/>
    <lineage>
        <taxon>Bacteria</taxon>
        <taxon>Pseudomonadati</taxon>
        <taxon>Planctomycetota</taxon>
        <taxon>Planctomycetia</taxon>
        <taxon>Gemmatales</taxon>
        <taxon>Gemmataceae</taxon>
        <taxon>Tuwongella</taxon>
    </lineage>
</organism>
<evidence type="ECO:0000256" key="3">
    <source>
        <dbReference type="HAMAP-Rule" id="MF_00099"/>
    </source>
</evidence>
<dbReference type="RefSeq" id="WP_162657447.1">
    <property type="nucleotide sequence ID" value="NZ_LR593887.1"/>
</dbReference>
<feature type="domain" description="CheB-type methylesterase" evidence="7">
    <location>
        <begin position="157"/>
        <end position="345"/>
    </location>
</feature>
<protein>
    <recommendedName>
        <fullName evidence="3">Protein-glutamate methylesterase/protein-glutamine glutaminase</fullName>
        <ecNumber evidence="3">3.1.1.61</ecNumber>
        <ecNumber evidence="3">3.5.1.44</ecNumber>
    </recommendedName>
</protein>
<comment type="subcellular location">
    <subcellularLocation>
        <location evidence="3">Cytoplasm</location>
    </subcellularLocation>
</comment>
<evidence type="ECO:0000313" key="9">
    <source>
        <dbReference type="Proteomes" id="UP000464378"/>
    </source>
</evidence>
<dbReference type="InParanoid" id="A0A6C2YMA0"/>
<evidence type="ECO:0000259" key="7">
    <source>
        <dbReference type="PROSITE" id="PS50122"/>
    </source>
</evidence>
<dbReference type="HAMAP" id="MF_00099">
    <property type="entry name" value="CheB_chemtxs"/>
    <property type="match status" value="1"/>
</dbReference>
<dbReference type="KEGG" id="tim:GMBLW1_17070"/>